<gene>
    <name evidence="4" type="ORF">BCR33DRAFT_714469</name>
</gene>
<keyword evidence="5" id="KW-1185">Reference proteome</keyword>
<comment type="caution">
    <text evidence="4">The sequence shown here is derived from an EMBL/GenBank/DDBJ whole genome shotgun (WGS) entry which is preliminary data.</text>
</comment>
<evidence type="ECO:0000313" key="5">
    <source>
        <dbReference type="Proteomes" id="UP000193642"/>
    </source>
</evidence>
<dbReference type="SUPFAM" id="SSF52777">
    <property type="entry name" value="CoA-dependent acyltransferases"/>
    <property type="match status" value="1"/>
</dbReference>
<feature type="domain" description="Condensation" evidence="3">
    <location>
        <begin position="693"/>
        <end position="919"/>
    </location>
</feature>
<dbReference type="GO" id="GO:0003824">
    <property type="term" value="F:catalytic activity"/>
    <property type="evidence" value="ECO:0007669"/>
    <property type="project" value="InterPro"/>
</dbReference>
<dbReference type="OrthoDB" id="2150254at2759"/>
<evidence type="ECO:0000256" key="2">
    <source>
        <dbReference type="SAM" id="MobiDB-lite"/>
    </source>
</evidence>
<feature type="region of interest" description="Disordered" evidence="2">
    <location>
        <begin position="962"/>
        <end position="994"/>
    </location>
</feature>
<accession>A0A1Y2CP55</accession>
<dbReference type="InterPro" id="IPR001242">
    <property type="entry name" value="Condensation_dom"/>
</dbReference>
<reference evidence="4 5" key="1">
    <citation type="submission" date="2016-07" db="EMBL/GenBank/DDBJ databases">
        <title>Pervasive Adenine N6-methylation of Active Genes in Fungi.</title>
        <authorList>
            <consortium name="DOE Joint Genome Institute"/>
            <person name="Mondo S.J."/>
            <person name="Dannebaum R.O."/>
            <person name="Kuo R.C."/>
            <person name="Labutti K."/>
            <person name="Haridas S."/>
            <person name="Kuo A."/>
            <person name="Salamov A."/>
            <person name="Ahrendt S.R."/>
            <person name="Lipzen A."/>
            <person name="Sullivan W."/>
            <person name="Andreopoulos W.B."/>
            <person name="Clum A."/>
            <person name="Lindquist E."/>
            <person name="Daum C."/>
            <person name="Ramamoorthy G.K."/>
            <person name="Gryganskyi A."/>
            <person name="Culley D."/>
            <person name="Magnuson J.K."/>
            <person name="James T.Y."/>
            <person name="O'Malley M.A."/>
            <person name="Stajich J.E."/>
            <person name="Spatafora J.W."/>
            <person name="Visel A."/>
            <person name="Grigoriev I.V."/>
        </authorList>
    </citation>
    <scope>NUCLEOTIDE SEQUENCE [LARGE SCALE GENOMIC DNA]</scope>
    <source>
        <strain evidence="4 5">JEL800</strain>
    </source>
</reference>
<evidence type="ECO:0000313" key="4">
    <source>
        <dbReference type="EMBL" id="ORY48747.1"/>
    </source>
</evidence>
<feature type="coiled-coil region" evidence="1">
    <location>
        <begin position="426"/>
        <end position="467"/>
    </location>
</feature>
<dbReference type="AlphaFoldDB" id="A0A1Y2CP55"/>
<feature type="compositionally biased region" description="Low complexity" evidence="2">
    <location>
        <begin position="100"/>
        <end position="109"/>
    </location>
</feature>
<feature type="region of interest" description="Disordered" evidence="2">
    <location>
        <begin position="83"/>
        <end position="118"/>
    </location>
</feature>
<evidence type="ECO:0000259" key="3">
    <source>
        <dbReference type="Pfam" id="PF00668"/>
    </source>
</evidence>
<keyword evidence="1" id="KW-0175">Coiled coil</keyword>
<feature type="region of interest" description="Disordered" evidence="2">
    <location>
        <begin position="674"/>
        <end position="699"/>
    </location>
</feature>
<name>A0A1Y2CP55_9FUNG</name>
<organism evidence="4 5">
    <name type="scientific">Rhizoclosmatium globosum</name>
    <dbReference type="NCBI Taxonomy" id="329046"/>
    <lineage>
        <taxon>Eukaryota</taxon>
        <taxon>Fungi</taxon>
        <taxon>Fungi incertae sedis</taxon>
        <taxon>Chytridiomycota</taxon>
        <taxon>Chytridiomycota incertae sedis</taxon>
        <taxon>Chytridiomycetes</taxon>
        <taxon>Chytridiales</taxon>
        <taxon>Chytriomycetaceae</taxon>
        <taxon>Rhizoclosmatium</taxon>
    </lineage>
</organism>
<proteinExistence type="predicted"/>
<dbReference type="Pfam" id="PF00668">
    <property type="entry name" value="Condensation"/>
    <property type="match status" value="1"/>
</dbReference>
<feature type="compositionally biased region" description="Polar residues" evidence="2">
    <location>
        <begin position="982"/>
        <end position="994"/>
    </location>
</feature>
<evidence type="ECO:0000256" key="1">
    <source>
        <dbReference type="SAM" id="Coils"/>
    </source>
</evidence>
<dbReference type="Gene3D" id="3.30.559.30">
    <property type="entry name" value="Nonribosomal peptide synthetase, condensation domain"/>
    <property type="match status" value="1"/>
</dbReference>
<feature type="compositionally biased region" description="Low complexity" evidence="2">
    <location>
        <begin position="24"/>
        <end position="44"/>
    </location>
</feature>
<sequence length="994" mass="111354">MFYNHSMPAVDPDGKKPRKSVAPTKSSTLKSNSTLGSNSTTSLNRASVATLPAEKRSSVLATQKAKDKDASIASLGGYVNYLPTKPSNPVPLKKPVKTNSSVSLSASSKNVEKKKPTVKKALAQEKRLVEHLQRPTSASLLKQREKIDKVVSYVQSTNIPAPDEVGVSKKQEEVQSDIESEVSERNYYAEQETRQEDRYPPTPHQLYVYNKVVPDSDSEPPLLSTQCFQLNTPSINVPLLSTAVNKIAHTYKILTTKFYQNERIIDADVEAFIETSASAGSLPLDKFTLHHHSDATLTPAYIGSQLHGLLIQIKKTQKLETVFQCHIFTSSFTSTSFIGFIFSNTITDDTSTTFVTNEILSLYFTALSQTNPTSTSRIFELYETKEQHEDFTDFAYRLAAPSHNTASHWKNLCIETVQESMEGRERDEIESQRKGLLVECDSLRSQINTLTTKKAELEIELTTLRYQRRQIDVDNNGQVEVYVDPITNQVSEMSKSAKAAIIKVVLGVESTDNHSVANLLAKHDCTTEVQAKIGHMNLDQFSTLSDDDLQMLGLLSKDRRKILALSEYCRNRIRIKFALERKILKQQREYDMCSANLKAAQNSLDINDDMAIRLNHILNPPSFETKLLPLSLEGNTAKDLWTNEYNQTWGFVPFEIDAGVVQSLRTFIQGVKMQSRQQKKTNPAHARSSSVHSFSSSEDEEPLLQTSFSQSDLRPQNTKTCLLTAFAVMLKHISGHEKFLLGSHEPLRTHTTCLVGPLTDIVPIPFDFSSAKEATFNSLLSHVHRVLKSSAKVTETPFAKTAETLGIPTDFPVQFQYFPEKETHALRHAGLSTRDLLGMRVFAAHENKGEDVIVEMERLWSVNEGSQRGCEFKLTLVEDADEIVGVIQYRRALYDEEKVGKWVSKFVTTLEGIEYGPKKLQISQLISRYYSSVLLHNSLDDLQKHTSATRKSSLGSMHTLRDSQEYSSLPGPKGFGAGGDDTPQSTRRNSLFNM</sequence>
<dbReference type="Proteomes" id="UP000193642">
    <property type="component" value="Unassembled WGS sequence"/>
</dbReference>
<feature type="region of interest" description="Disordered" evidence="2">
    <location>
        <begin position="1"/>
        <end position="67"/>
    </location>
</feature>
<dbReference type="EMBL" id="MCGO01000011">
    <property type="protein sequence ID" value="ORY48747.1"/>
    <property type="molecule type" value="Genomic_DNA"/>
</dbReference>
<protein>
    <recommendedName>
        <fullName evidence="3">Condensation domain-containing protein</fullName>
    </recommendedName>
</protein>